<keyword evidence="2" id="KW-1185">Reference proteome</keyword>
<evidence type="ECO:0000313" key="1">
    <source>
        <dbReference type="EMBL" id="OGE49084.1"/>
    </source>
</evidence>
<evidence type="ECO:0000313" key="2">
    <source>
        <dbReference type="Proteomes" id="UP000177622"/>
    </source>
</evidence>
<dbReference type="Proteomes" id="UP000177622">
    <property type="component" value="Unassembled WGS sequence"/>
</dbReference>
<feature type="non-terminal residue" evidence="1">
    <location>
        <position position="164"/>
    </location>
</feature>
<protein>
    <submittedName>
        <fullName evidence="1">Uncharacterized protein</fullName>
    </submittedName>
</protein>
<sequence length="164" mass="17534">MSNSSHTCAEPPGGSRVMDTPAALFASVANFSASSSPNHRHFVQGQTTVVYQAGLDTQVLPDFDRTIAVSTPLQAQKSKQESEEIARVVTSSPVALAHAFILQIVESLADWLGVSWRQAHSEAHGTLSGIDRYRCACRPAGPEYGGAHPQLAVRASQLADLCYN</sequence>
<gene>
    <name evidence="1" type="ORF">PENARI_c023G02914</name>
</gene>
<reference evidence="1 2" key="1">
    <citation type="journal article" date="2016" name="Sci. Rep.">
        <title>Penicillium arizonense, a new, genome sequenced fungal species, reveals a high chemical diversity in secreted metabolites.</title>
        <authorList>
            <person name="Grijseels S."/>
            <person name="Nielsen J.C."/>
            <person name="Randelovic M."/>
            <person name="Nielsen J."/>
            <person name="Nielsen K.F."/>
            <person name="Workman M."/>
            <person name="Frisvad J.C."/>
        </authorList>
    </citation>
    <scope>NUCLEOTIDE SEQUENCE [LARGE SCALE GENOMIC DNA]</scope>
    <source>
        <strain evidence="1 2">CBS 141311</strain>
    </source>
</reference>
<organism evidence="1 2">
    <name type="scientific">Penicillium arizonense</name>
    <dbReference type="NCBI Taxonomy" id="1835702"/>
    <lineage>
        <taxon>Eukaryota</taxon>
        <taxon>Fungi</taxon>
        <taxon>Dikarya</taxon>
        <taxon>Ascomycota</taxon>
        <taxon>Pezizomycotina</taxon>
        <taxon>Eurotiomycetes</taxon>
        <taxon>Eurotiomycetidae</taxon>
        <taxon>Eurotiales</taxon>
        <taxon>Aspergillaceae</taxon>
        <taxon>Penicillium</taxon>
    </lineage>
</organism>
<dbReference type="EMBL" id="LXJU01000023">
    <property type="protein sequence ID" value="OGE49084.1"/>
    <property type="molecule type" value="Genomic_DNA"/>
</dbReference>
<name>A0A1F5L777_PENAI</name>
<dbReference type="AlphaFoldDB" id="A0A1F5L777"/>
<proteinExistence type="predicted"/>
<dbReference type="GeneID" id="34580244"/>
<dbReference type="RefSeq" id="XP_022484538.1">
    <property type="nucleotide sequence ID" value="XM_022635510.1"/>
</dbReference>
<accession>A0A1F5L777</accession>
<comment type="caution">
    <text evidence="1">The sequence shown here is derived from an EMBL/GenBank/DDBJ whole genome shotgun (WGS) entry which is preliminary data.</text>
</comment>